<evidence type="ECO:0000256" key="5">
    <source>
        <dbReference type="ARBA" id="ARBA00035171"/>
    </source>
</evidence>
<dbReference type="PIRSF" id="PIRSF002191">
    <property type="entry name" value="Ribosomal_L19"/>
    <property type="match status" value="1"/>
</dbReference>
<accession>A0A9J6RCY2</accession>
<comment type="caution">
    <text evidence="8">The sequence shown here is derived from an EMBL/GenBank/DDBJ whole genome shotgun (WGS) entry which is preliminary data.</text>
</comment>
<dbReference type="PANTHER" id="PTHR15680">
    <property type="entry name" value="RIBOSOMAL PROTEIN L19"/>
    <property type="match status" value="1"/>
</dbReference>
<reference evidence="8" key="1">
    <citation type="submission" date="2022-11" db="EMBL/GenBank/DDBJ databases">
        <title>WGS of Natronobacillus azotifigens 24KS-1, an anaerobic diazotrophic haloalkaliphile from soda-rich habitats.</title>
        <authorList>
            <person name="Sorokin D.Y."/>
            <person name="Merkel A.Y."/>
        </authorList>
    </citation>
    <scope>NUCLEOTIDE SEQUENCE</scope>
    <source>
        <strain evidence="8">24KS-1</strain>
    </source>
</reference>
<keyword evidence="4 6" id="KW-0687">Ribonucleoprotein</keyword>
<comment type="function">
    <text evidence="1 6 7">This protein is located at the 30S-50S ribosomal subunit interface and may play a role in the structure and function of the aminoacyl-tRNA binding site.</text>
</comment>
<dbReference type="PRINTS" id="PR00061">
    <property type="entry name" value="RIBOSOMALL19"/>
</dbReference>
<sequence length="114" mass="13259">MQELIAEITKDQLRTDRPDFRPGDTVKVHVKVVEGTRERIQLFEGVVIKRQNGGISETFTVRKISYGVGVERTFPVHSPRVDKIEVSRRGKVRRAKLYYLRELRGKAARIKEIR</sequence>
<dbReference type="PROSITE" id="PS01015">
    <property type="entry name" value="RIBOSOMAL_L19"/>
    <property type="match status" value="1"/>
</dbReference>
<dbReference type="SUPFAM" id="SSF50104">
    <property type="entry name" value="Translation proteins SH3-like domain"/>
    <property type="match status" value="1"/>
</dbReference>
<evidence type="ECO:0000256" key="1">
    <source>
        <dbReference type="ARBA" id="ARBA00002349"/>
    </source>
</evidence>
<dbReference type="FunFam" id="2.30.30.790:FF:000001">
    <property type="entry name" value="50S ribosomal protein L19"/>
    <property type="match status" value="1"/>
</dbReference>
<dbReference type="GO" id="GO:0003735">
    <property type="term" value="F:structural constituent of ribosome"/>
    <property type="evidence" value="ECO:0007669"/>
    <property type="project" value="InterPro"/>
</dbReference>
<dbReference type="PANTHER" id="PTHR15680:SF9">
    <property type="entry name" value="LARGE RIBOSOMAL SUBUNIT PROTEIN BL19M"/>
    <property type="match status" value="1"/>
</dbReference>
<dbReference type="InterPro" id="IPR018257">
    <property type="entry name" value="Ribosomal_bL19_CS"/>
</dbReference>
<dbReference type="EMBL" id="JAPRAT010000016">
    <property type="protein sequence ID" value="MCZ0703407.1"/>
    <property type="molecule type" value="Genomic_DNA"/>
</dbReference>
<evidence type="ECO:0000256" key="4">
    <source>
        <dbReference type="ARBA" id="ARBA00023274"/>
    </source>
</evidence>
<dbReference type="GO" id="GO:0006412">
    <property type="term" value="P:translation"/>
    <property type="evidence" value="ECO:0007669"/>
    <property type="project" value="UniProtKB-UniRule"/>
</dbReference>
<dbReference type="RefSeq" id="WP_268780178.1">
    <property type="nucleotide sequence ID" value="NZ_JAPRAT010000016.1"/>
</dbReference>
<evidence type="ECO:0000256" key="3">
    <source>
        <dbReference type="ARBA" id="ARBA00022980"/>
    </source>
</evidence>
<evidence type="ECO:0000313" key="9">
    <source>
        <dbReference type="Proteomes" id="UP001084197"/>
    </source>
</evidence>
<keyword evidence="3 6" id="KW-0689">Ribosomal protein</keyword>
<protein>
    <recommendedName>
        <fullName evidence="5 6">Large ribosomal subunit protein bL19</fullName>
    </recommendedName>
</protein>
<dbReference type="Proteomes" id="UP001084197">
    <property type="component" value="Unassembled WGS sequence"/>
</dbReference>
<dbReference type="InterPro" id="IPR038657">
    <property type="entry name" value="Ribosomal_bL19_sf"/>
</dbReference>
<comment type="similarity">
    <text evidence="2 6 7">Belongs to the bacterial ribosomal protein bL19 family.</text>
</comment>
<proteinExistence type="inferred from homology"/>
<dbReference type="Pfam" id="PF01245">
    <property type="entry name" value="Ribosomal_L19"/>
    <property type="match status" value="1"/>
</dbReference>
<organism evidence="8 9">
    <name type="scientific">Natronobacillus azotifigens</name>
    <dbReference type="NCBI Taxonomy" id="472978"/>
    <lineage>
        <taxon>Bacteria</taxon>
        <taxon>Bacillati</taxon>
        <taxon>Bacillota</taxon>
        <taxon>Bacilli</taxon>
        <taxon>Bacillales</taxon>
        <taxon>Bacillaceae</taxon>
        <taxon>Natronobacillus</taxon>
    </lineage>
</organism>
<dbReference type="HAMAP" id="MF_00402">
    <property type="entry name" value="Ribosomal_bL19"/>
    <property type="match status" value="1"/>
</dbReference>
<dbReference type="Gene3D" id="2.30.30.790">
    <property type="match status" value="1"/>
</dbReference>
<dbReference type="AlphaFoldDB" id="A0A9J6RCY2"/>
<dbReference type="NCBIfam" id="TIGR01024">
    <property type="entry name" value="rplS_bact"/>
    <property type="match status" value="1"/>
</dbReference>
<dbReference type="GO" id="GO:0022625">
    <property type="term" value="C:cytosolic large ribosomal subunit"/>
    <property type="evidence" value="ECO:0007669"/>
    <property type="project" value="TreeGrafter"/>
</dbReference>
<gene>
    <name evidence="6 8" type="primary">rplS</name>
    <name evidence="8" type="ORF">OWO01_09280</name>
</gene>
<keyword evidence="9" id="KW-1185">Reference proteome</keyword>
<evidence type="ECO:0000256" key="2">
    <source>
        <dbReference type="ARBA" id="ARBA00005781"/>
    </source>
</evidence>
<dbReference type="InterPro" id="IPR008991">
    <property type="entry name" value="Translation_prot_SH3-like_sf"/>
</dbReference>
<dbReference type="InterPro" id="IPR001857">
    <property type="entry name" value="Ribosomal_bL19"/>
</dbReference>
<name>A0A9J6RCY2_9BACI</name>
<evidence type="ECO:0000313" key="8">
    <source>
        <dbReference type="EMBL" id="MCZ0703407.1"/>
    </source>
</evidence>
<evidence type="ECO:0000256" key="7">
    <source>
        <dbReference type="RuleBase" id="RU000559"/>
    </source>
</evidence>
<evidence type="ECO:0000256" key="6">
    <source>
        <dbReference type="HAMAP-Rule" id="MF_00402"/>
    </source>
</evidence>